<feature type="transmembrane region" description="Helical" evidence="5">
    <location>
        <begin position="55"/>
        <end position="77"/>
    </location>
</feature>
<dbReference type="SUPFAM" id="SSF161098">
    <property type="entry name" value="MetI-like"/>
    <property type="match status" value="1"/>
</dbReference>
<keyword evidence="3 5" id="KW-1133">Transmembrane helix</keyword>
<evidence type="ECO:0000313" key="9">
    <source>
        <dbReference type="Proteomes" id="UP000419743"/>
    </source>
</evidence>
<dbReference type="GO" id="GO:0005886">
    <property type="term" value="C:plasma membrane"/>
    <property type="evidence" value="ECO:0007669"/>
    <property type="project" value="UniProtKB-SubCell"/>
</dbReference>
<dbReference type="InterPro" id="IPR000515">
    <property type="entry name" value="MetI-like"/>
</dbReference>
<evidence type="ECO:0000256" key="1">
    <source>
        <dbReference type="ARBA" id="ARBA00004141"/>
    </source>
</evidence>
<dbReference type="Pfam" id="PF00528">
    <property type="entry name" value="BPD_transp_1"/>
    <property type="match status" value="1"/>
</dbReference>
<evidence type="ECO:0000313" key="8">
    <source>
        <dbReference type="EMBL" id="VZO34918.1"/>
    </source>
</evidence>
<feature type="domain" description="ABC transmembrane type-1" evidence="7">
    <location>
        <begin position="183"/>
        <end position="379"/>
    </location>
</feature>
<dbReference type="EMBL" id="CACRYJ010000004">
    <property type="protein sequence ID" value="VZO34918.1"/>
    <property type="molecule type" value="Genomic_DNA"/>
</dbReference>
<sequence>MTSQTQLPPAAPKPADPTGTGTADNLDTETGRSRSEVTSAPQWKLIWWRFRRHRLAMIGMVILVMLYVVALFAGFFAPFNTTSYSGQHAYQPPQIPHFSFSEGFYVHPTTGATDPETLAPVFTEDTSQMVHLGFFVEGDPYRLLGVIDANVHFFGPEDPGERWYALGADRGGGDLLSKIIYGSQISLSIGLVGVAISLLLGLILGGISGYFGGAVDTVLQRIIELFMSIPTLPLWLGLAAAVPPQWGPMQTYLMITVILSLVGWTSLARVIRGRLLQTRGEDYVLAARLDGVPTGRIIFRHMLPSFSSHIIATVSLAVPAMILSETSLSFLGLGLRAPAVSWGVLLQNAQSVNVVATAPWLILPGVAVVLAVVAFNFVGDGLRDSADPYGKRS</sequence>
<feature type="transmembrane region" description="Helical" evidence="5">
    <location>
        <begin position="225"/>
        <end position="246"/>
    </location>
</feature>
<keyword evidence="5" id="KW-0813">Transport</keyword>
<evidence type="ECO:0000256" key="2">
    <source>
        <dbReference type="ARBA" id="ARBA00022692"/>
    </source>
</evidence>
<feature type="transmembrane region" description="Helical" evidence="5">
    <location>
        <begin position="303"/>
        <end position="322"/>
    </location>
</feature>
<evidence type="ECO:0000256" key="4">
    <source>
        <dbReference type="ARBA" id="ARBA00023136"/>
    </source>
</evidence>
<proteinExistence type="inferred from homology"/>
<organism evidence="8 9">
    <name type="scientific">Occultella aeris</name>
    <dbReference type="NCBI Taxonomy" id="2761496"/>
    <lineage>
        <taxon>Bacteria</taxon>
        <taxon>Bacillati</taxon>
        <taxon>Actinomycetota</taxon>
        <taxon>Actinomycetes</taxon>
        <taxon>Micrococcales</taxon>
        <taxon>Ruaniaceae</taxon>
        <taxon>Occultella</taxon>
    </lineage>
</organism>
<gene>
    <name evidence="8" type="primary">dppC_1</name>
    <name evidence="8" type="ORF">HALOF300_00188</name>
</gene>
<evidence type="ECO:0000259" key="7">
    <source>
        <dbReference type="PROSITE" id="PS50928"/>
    </source>
</evidence>
<dbReference type="RefSeq" id="WP_156738773.1">
    <property type="nucleotide sequence ID" value="NZ_CACRYJ010000004.1"/>
</dbReference>
<dbReference type="PANTHER" id="PTHR43839">
    <property type="entry name" value="OPPC IN A BINDING PROTEIN-DEPENDENT TRANSPORT SYSTEM"/>
    <property type="match status" value="1"/>
</dbReference>
<comment type="subcellular location">
    <subcellularLocation>
        <location evidence="5">Cell membrane</location>
        <topology evidence="5">Multi-pass membrane protein</topology>
    </subcellularLocation>
    <subcellularLocation>
        <location evidence="1">Membrane</location>
        <topology evidence="1">Multi-pass membrane protein</topology>
    </subcellularLocation>
</comment>
<feature type="region of interest" description="Disordered" evidence="6">
    <location>
        <begin position="1"/>
        <end position="35"/>
    </location>
</feature>
<dbReference type="PROSITE" id="PS50928">
    <property type="entry name" value="ABC_TM1"/>
    <property type="match status" value="1"/>
</dbReference>
<dbReference type="Proteomes" id="UP000419743">
    <property type="component" value="Unassembled WGS sequence"/>
</dbReference>
<comment type="caution">
    <text evidence="8">The sequence shown here is derived from an EMBL/GenBank/DDBJ whole genome shotgun (WGS) entry which is preliminary data.</text>
</comment>
<keyword evidence="4 5" id="KW-0472">Membrane</keyword>
<reference evidence="8 9" key="1">
    <citation type="submission" date="2019-11" db="EMBL/GenBank/DDBJ databases">
        <authorList>
            <person name="Criscuolo A."/>
        </authorList>
    </citation>
    <scope>NUCLEOTIDE SEQUENCE [LARGE SCALE GENOMIC DNA]</scope>
    <source>
        <strain evidence="8">CIP111667</strain>
    </source>
</reference>
<comment type="similarity">
    <text evidence="5">Belongs to the binding-protein-dependent transport system permease family.</text>
</comment>
<dbReference type="PANTHER" id="PTHR43839:SF3">
    <property type="entry name" value="OLIGOPEPTIDE ABC TRANSPORTER, PERMEASE PROTEIN"/>
    <property type="match status" value="1"/>
</dbReference>
<dbReference type="InterPro" id="IPR025966">
    <property type="entry name" value="OppC_N"/>
</dbReference>
<dbReference type="Gene3D" id="1.10.3720.10">
    <property type="entry name" value="MetI-like"/>
    <property type="match status" value="1"/>
</dbReference>
<dbReference type="InterPro" id="IPR035906">
    <property type="entry name" value="MetI-like_sf"/>
</dbReference>
<feature type="transmembrane region" description="Helical" evidence="5">
    <location>
        <begin position="358"/>
        <end position="378"/>
    </location>
</feature>
<evidence type="ECO:0000256" key="5">
    <source>
        <dbReference type="RuleBase" id="RU363032"/>
    </source>
</evidence>
<keyword evidence="9" id="KW-1185">Reference proteome</keyword>
<accession>A0A7M4DDJ9</accession>
<dbReference type="CDD" id="cd06261">
    <property type="entry name" value="TM_PBP2"/>
    <property type="match status" value="1"/>
</dbReference>
<protein>
    <submittedName>
        <fullName evidence="8">Dipeptide transport system permease protein DppC</fullName>
    </submittedName>
</protein>
<name>A0A7M4DDJ9_9MICO</name>
<feature type="transmembrane region" description="Helical" evidence="5">
    <location>
        <begin position="185"/>
        <end position="213"/>
    </location>
</feature>
<evidence type="ECO:0000256" key="6">
    <source>
        <dbReference type="SAM" id="MobiDB-lite"/>
    </source>
</evidence>
<dbReference type="GO" id="GO:0055085">
    <property type="term" value="P:transmembrane transport"/>
    <property type="evidence" value="ECO:0007669"/>
    <property type="project" value="InterPro"/>
</dbReference>
<dbReference type="Pfam" id="PF12911">
    <property type="entry name" value="OppC_N"/>
    <property type="match status" value="1"/>
</dbReference>
<feature type="transmembrane region" description="Helical" evidence="5">
    <location>
        <begin position="252"/>
        <end position="271"/>
    </location>
</feature>
<dbReference type="AlphaFoldDB" id="A0A7M4DDJ9"/>
<evidence type="ECO:0000256" key="3">
    <source>
        <dbReference type="ARBA" id="ARBA00022989"/>
    </source>
</evidence>
<keyword evidence="2 5" id="KW-0812">Transmembrane</keyword>